<dbReference type="Pfam" id="PF02810">
    <property type="entry name" value="SEC-C"/>
    <property type="match status" value="1"/>
</dbReference>
<evidence type="ECO:0000313" key="2">
    <source>
        <dbReference type="Proteomes" id="UP000035909"/>
    </source>
</evidence>
<dbReference type="SUPFAM" id="SSF101327">
    <property type="entry name" value="YgfB-like"/>
    <property type="match status" value="1"/>
</dbReference>
<dbReference type="OrthoDB" id="570299at2"/>
<protein>
    <submittedName>
        <fullName evidence="1">Prepilin peptidase</fullName>
    </submittedName>
</protein>
<proteinExistence type="predicted"/>
<keyword evidence="2" id="KW-1185">Reference proteome</keyword>
<dbReference type="RefSeq" id="WP_047884000.1">
    <property type="nucleotide sequence ID" value="NZ_CP071325.1"/>
</dbReference>
<dbReference type="Gene3D" id="3.10.450.50">
    <property type="match status" value="1"/>
</dbReference>
<name>A0A0J1HGG8_9GAMM</name>
<organism evidence="1 2">
    <name type="scientific">Photobacterium ganghwense</name>
    <dbReference type="NCBI Taxonomy" id="320778"/>
    <lineage>
        <taxon>Bacteria</taxon>
        <taxon>Pseudomonadati</taxon>
        <taxon>Pseudomonadota</taxon>
        <taxon>Gammaproteobacteria</taxon>
        <taxon>Vibrionales</taxon>
        <taxon>Vibrionaceae</taxon>
        <taxon>Photobacterium</taxon>
    </lineage>
</organism>
<dbReference type="Proteomes" id="UP000035909">
    <property type="component" value="Unassembled WGS sequence"/>
</dbReference>
<evidence type="ECO:0000313" key="1">
    <source>
        <dbReference type="EMBL" id="KLV10698.1"/>
    </source>
</evidence>
<dbReference type="Pfam" id="PF03695">
    <property type="entry name" value="UPF0149"/>
    <property type="match status" value="1"/>
</dbReference>
<dbReference type="InterPro" id="IPR011978">
    <property type="entry name" value="YgfB-like"/>
</dbReference>
<accession>A0A0J1HGG8</accession>
<dbReference type="STRING" id="320778.ABT57_04410"/>
<dbReference type="InterPro" id="IPR004027">
    <property type="entry name" value="SEC_C_motif"/>
</dbReference>
<sequence>MTQLITLPTNWEGMPATFIEGALLAANANPKPLDPEVWLPVLVTGGVDEDDAVSLSNEQTQSILNHFELQYRYIKAGEFQLPEQVCWDEAKGVTPEMAEFAEGFLAVWPFIEPNWAEQTMSDGTMRMLSALITTVMLMLDEEATLAQMDEAGVTGMPEPAALYAQFPLMLTEVVMAADELQQGAAAQAVNPYKEMGRNDICLCGSGKKFKHCCGQ</sequence>
<comment type="caution">
    <text evidence="1">The sequence shown here is derived from an EMBL/GenBank/DDBJ whole genome shotgun (WGS) entry which is preliminary data.</text>
</comment>
<dbReference type="PATRIC" id="fig|320778.3.peg.946"/>
<dbReference type="AlphaFoldDB" id="A0A0J1HGG8"/>
<reference evidence="1 2" key="1">
    <citation type="submission" date="2015-05" db="EMBL/GenBank/DDBJ databases">
        <title>Photobacterium galathea sp. nov.</title>
        <authorList>
            <person name="Machado H."/>
            <person name="Gram L."/>
        </authorList>
    </citation>
    <scope>NUCLEOTIDE SEQUENCE [LARGE SCALE GENOMIC DNA]</scope>
    <source>
        <strain evidence="1 2">DSM 22954</strain>
    </source>
</reference>
<gene>
    <name evidence="1" type="ORF">ABT57_04410</name>
</gene>
<dbReference type="InterPro" id="IPR036255">
    <property type="entry name" value="YgfB-like_sf"/>
</dbReference>
<dbReference type="SUPFAM" id="SSF103642">
    <property type="entry name" value="Sec-C motif"/>
    <property type="match status" value="1"/>
</dbReference>
<dbReference type="EMBL" id="LDOU01000005">
    <property type="protein sequence ID" value="KLV10698.1"/>
    <property type="molecule type" value="Genomic_DNA"/>
</dbReference>